<proteinExistence type="predicted"/>
<reference evidence="1" key="1">
    <citation type="journal article" date="2021" name="Proc. Natl. Acad. Sci. U.S.A.">
        <title>A Catalog of Tens of Thousands of Viruses from Human Metagenomes Reveals Hidden Associations with Chronic Diseases.</title>
        <authorList>
            <person name="Tisza M.J."/>
            <person name="Buck C.B."/>
        </authorList>
    </citation>
    <scope>NUCLEOTIDE SEQUENCE</scope>
    <source>
        <strain evidence="1">CtaUh10</strain>
    </source>
</reference>
<accession>A0A8S5QST9</accession>
<dbReference type="EMBL" id="BK015716">
    <property type="protein sequence ID" value="DAE21724.1"/>
    <property type="molecule type" value="Genomic_DNA"/>
</dbReference>
<name>A0A8S5QST9_9CAUD</name>
<organism evidence="1">
    <name type="scientific">Podoviridae sp. ctaUh10</name>
    <dbReference type="NCBI Taxonomy" id="2826563"/>
    <lineage>
        <taxon>Viruses</taxon>
        <taxon>Duplodnaviria</taxon>
        <taxon>Heunggongvirae</taxon>
        <taxon>Uroviricota</taxon>
        <taxon>Caudoviricetes</taxon>
    </lineage>
</organism>
<sequence>MESMTCGRVSAYECQYCKVASDSSCYQYEC</sequence>
<protein>
    <submittedName>
        <fullName evidence="1">NSD Cys-His rich domain</fullName>
    </submittedName>
</protein>
<evidence type="ECO:0000313" key="1">
    <source>
        <dbReference type="EMBL" id="DAE21724.1"/>
    </source>
</evidence>